<dbReference type="SMART" id="SM00434">
    <property type="entry name" value="TOP4c"/>
    <property type="match status" value="1"/>
</dbReference>
<sequence length="1202" mass="137440">MENIGKINPRPIEREMEESYLDYAMSVIVSRALPDVRDGLKPVHRRILYAMSELGLRQNAKFRKSAAVVGEVLAKYHPHGDVAVYDSMVRMAQEFAMRYPLVDGQGNFGCFTKDTEVKLTDSRNLNFEELIQEYKNGKKNYTYTVNSIGLVSIAEIKNPRLTKKAAKLIKVTLDNGQEIRCTPDHRFMLKDGSFKQAQLLSKTDSLMPLYTKISEKTDRLNREGYLLIYQNKTGQWIPAHHLADNYNLNEKRYFKNTGRVRHHADFNKLNNNPENIIRLNWGEHWRVHYEQAVLMHKDPEYRKKIAAGRKNYWGNPDNRLKKAAEISERNKQNWQRPEYREKMRIFLSEMNKQYIALHPEKRKELSERATRTLKKLWLDPAYQTLFRAKIIKGNKNHTTNKTGRLKFLKICREAIRSYGSIDEATYDHTREQIYTYGSAPLWHTGLEKYFNGNSDLIRHEISGNHKIVKIEKLKNKEDVFDLTIDGSHNFALASGIFVHNSMDGDAPAAMRYTEARMTALAEEMLADLEKDTVDWMDNYDATRQEPKVLPAKLPDLLLNGNLGIAVGMATDIPPHNLSEVVDATVKLIDEPKLTTEDLLEHIKGPDFPTGGFIYDWNAIKQTYATGKGPVVMRARTEIVEEKGMHKIIINEIPYRVNKASLLEQFAELVKDKRVDGIRDLRDESDKDGVRIVIELKKEALPNKILNQLFKHSSLQETFHVNMLALVDGIEPRVLNLKNILEYYIQHRLTIIKRRSEYDLKKAKERAHILEGLKKALDHIDAVIQTIKKSETTEEAHAALMSKFKFTDVQATAILQMQLRALAGLERKKIDEELKQKRQLIKELEDLLGSEKKMRAVIKTELLEVKQKYGDERKTTLVKQPIGEFKVEDLIPEEQAIVIITKSGYVKRVPPNTYKTQGRGGKGVIGMTTKEEDVVEWLITTNTHDDILFFTNKGRAFQTKVYELPEASRVARGQALVNFLELPTDETVRSVLTISKKTPIKFLVLATKQGLIKKTPIEEFAKVRRSGLIAIKLKTGDELRFVKYSAGNDEIMLSTVNGQAIRFDEKDVRSMGRTASGVRGIRVKKGDEMVNLDLISKKDDLKNLQLLIVTENGLGKKTDLSLYKRQHRGGSGIKTLKVTPKTGKIESMHVVNKTEEHDLVVVSKNGQTLRTPLGKISTLGRATQGVRIMTLDDKDKVASTTLI</sequence>
<dbReference type="GO" id="GO:0016539">
    <property type="term" value="P:intein-mediated protein splicing"/>
    <property type="evidence" value="ECO:0007669"/>
    <property type="project" value="InterPro"/>
</dbReference>
<proteinExistence type="inferred from homology"/>
<dbReference type="GO" id="GO:0009330">
    <property type="term" value="C:DNA topoisomerase type II (double strand cut, ATP-hydrolyzing) complex"/>
    <property type="evidence" value="ECO:0007669"/>
    <property type="project" value="TreeGrafter"/>
</dbReference>
<dbReference type="InterPro" id="IPR003587">
    <property type="entry name" value="Hint_dom_N"/>
</dbReference>
<dbReference type="GO" id="GO:0005737">
    <property type="term" value="C:cytoplasm"/>
    <property type="evidence" value="ECO:0007669"/>
    <property type="project" value="TreeGrafter"/>
</dbReference>
<dbReference type="SMART" id="SM00305">
    <property type="entry name" value="HintC"/>
    <property type="match status" value="1"/>
</dbReference>
<dbReference type="NCBIfam" id="NF004043">
    <property type="entry name" value="PRK05560.1"/>
    <property type="match status" value="1"/>
</dbReference>
<evidence type="ECO:0000256" key="10">
    <source>
        <dbReference type="ARBA" id="ARBA00023125"/>
    </source>
</evidence>
<feature type="domain" description="Topo IIA-type catalytic" evidence="16">
    <location>
        <begin position="33"/>
        <end position="889"/>
    </location>
</feature>
<dbReference type="PANTHER" id="PTHR43493:SF5">
    <property type="entry name" value="DNA GYRASE SUBUNIT A, CHLOROPLASTIC_MITOCHONDRIAL"/>
    <property type="match status" value="1"/>
</dbReference>
<keyword evidence="8" id="KW-0651">Protein splicing</keyword>
<dbReference type="Pfam" id="PF00521">
    <property type="entry name" value="DNA_topoisoIV"/>
    <property type="match status" value="2"/>
</dbReference>
<evidence type="ECO:0000256" key="7">
    <source>
        <dbReference type="ARBA" id="ARBA00022840"/>
    </source>
</evidence>
<dbReference type="EMBL" id="MFEL01000018">
    <property type="protein sequence ID" value="OGE80830.1"/>
    <property type="molecule type" value="Genomic_DNA"/>
</dbReference>
<keyword evidence="5" id="KW-0547">Nucleotide-binding</keyword>
<reference evidence="17 18" key="1">
    <citation type="journal article" date="2016" name="Nat. Commun.">
        <title>Thousands of microbial genomes shed light on interconnected biogeochemical processes in an aquifer system.</title>
        <authorList>
            <person name="Anantharaman K."/>
            <person name="Brown C.T."/>
            <person name="Hug L.A."/>
            <person name="Sharon I."/>
            <person name="Castelle C.J."/>
            <person name="Probst A.J."/>
            <person name="Thomas B.C."/>
            <person name="Singh A."/>
            <person name="Wilkins M.J."/>
            <person name="Karaoz U."/>
            <person name="Brodie E.L."/>
            <person name="Williams K.H."/>
            <person name="Hubbard S.S."/>
            <person name="Banfield J.F."/>
        </authorList>
    </citation>
    <scope>NUCLEOTIDE SEQUENCE [LARGE SCALE GENOMIC DNA]</scope>
</reference>
<dbReference type="Gene3D" id="1.10.268.10">
    <property type="entry name" value="Topoisomerase, domain 3"/>
    <property type="match status" value="1"/>
</dbReference>
<keyword evidence="15" id="KW-0175">Coiled coil</keyword>
<dbReference type="InterPro" id="IPR006691">
    <property type="entry name" value="GyrA/parC_rep"/>
</dbReference>
<dbReference type="InterPro" id="IPR013757">
    <property type="entry name" value="Topo_IIA_A_a_sf"/>
</dbReference>
<comment type="subunit">
    <text evidence="13">Heterotetramer composed of ParC and ParE.</text>
</comment>
<dbReference type="Pfam" id="PF03989">
    <property type="entry name" value="DNA_gyraseA_C"/>
    <property type="match status" value="6"/>
</dbReference>
<comment type="caution">
    <text evidence="14">Lacks conserved residue(s) required for the propagation of feature annotation.</text>
</comment>
<dbReference type="FunFam" id="1.10.268.10:FF:000001">
    <property type="entry name" value="DNA gyrase subunit A"/>
    <property type="match status" value="1"/>
</dbReference>
<comment type="catalytic activity">
    <reaction evidence="1">
        <text>ATP-dependent breakage, passage and rejoining of double-stranded DNA.</text>
        <dbReference type="EC" id="5.6.2.2"/>
    </reaction>
</comment>
<evidence type="ECO:0000256" key="15">
    <source>
        <dbReference type="SAM" id="Coils"/>
    </source>
</evidence>
<evidence type="ECO:0000256" key="9">
    <source>
        <dbReference type="ARBA" id="ARBA00023029"/>
    </source>
</evidence>
<dbReference type="InterPro" id="IPR006141">
    <property type="entry name" value="Intein_N"/>
</dbReference>
<dbReference type="NCBIfam" id="TIGR01445">
    <property type="entry name" value="intein_Nterm"/>
    <property type="match status" value="1"/>
</dbReference>
<dbReference type="SUPFAM" id="SSF101904">
    <property type="entry name" value="GyrA/ParC C-terminal domain-like"/>
    <property type="match status" value="1"/>
</dbReference>
<organism evidence="17 18">
    <name type="scientific">Candidatus Doudnabacteria bacterium RIFCSPHIGHO2_01_FULL_46_24</name>
    <dbReference type="NCBI Taxonomy" id="1817825"/>
    <lineage>
        <taxon>Bacteria</taxon>
        <taxon>Candidatus Doudnaibacteriota</taxon>
    </lineage>
</organism>
<keyword evidence="9" id="KW-0799">Topoisomerase</keyword>
<dbReference type="InterPro" id="IPR030934">
    <property type="entry name" value="Intein_C"/>
</dbReference>
<dbReference type="CDD" id="cd00081">
    <property type="entry name" value="Hint"/>
    <property type="match status" value="1"/>
</dbReference>
<protein>
    <recommendedName>
        <fullName evidence="12">DNA gyrase subunit A</fullName>
        <ecNumber evidence="4">5.6.2.2</ecNumber>
    </recommendedName>
</protein>
<dbReference type="PROSITE" id="PS50817">
    <property type="entry name" value="INTEIN_N_TER"/>
    <property type="match status" value="1"/>
</dbReference>
<feature type="coiled-coil region" evidence="15">
    <location>
        <begin position="826"/>
        <end position="853"/>
    </location>
</feature>
<evidence type="ECO:0000256" key="13">
    <source>
        <dbReference type="ARBA" id="ARBA00063644"/>
    </source>
</evidence>
<evidence type="ECO:0000256" key="5">
    <source>
        <dbReference type="ARBA" id="ARBA00022741"/>
    </source>
</evidence>
<evidence type="ECO:0000256" key="3">
    <source>
        <dbReference type="ARBA" id="ARBA00008263"/>
    </source>
</evidence>
<evidence type="ECO:0000256" key="2">
    <source>
        <dbReference type="ARBA" id="ARBA00001978"/>
    </source>
</evidence>
<dbReference type="PROSITE" id="PS52040">
    <property type="entry name" value="TOPO_IIA"/>
    <property type="match status" value="1"/>
</dbReference>
<dbReference type="Gene3D" id="2.120.10.90">
    <property type="entry name" value="DNA gyrase/topoisomerase IV, subunit A, C-terminal"/>
    <property type="match status" value="1"/>
</dbReference>
<accession>A0A1F5NU22</accession>
<dbReference type="InterPro" id="IPR002205">
    <property type="entry name" value="Topo_IIA_dom_A"/>
</dbReference>
<name>A0A1F5NU22_9BACT</name>
<evidence type="ECO:0000256" key="14">
    <source>
        <dbReference type="PROSITE-ProRule" id="PRU01384"/>
    </source>
</evidence>
<dbReference type="InterPro" id="IPR050220">
    <property type="entry name" value="Type_II_DNA_Topoisomerases"/>
</dbReference>
<dbReference type="Gene3D" id="3.90.199.10">
    <property type="entry name" value="Topoisomerase II, domain 5"/>
    <property type="match status" value="2"/>
</dbReference>
<gene>
    <name evidence="17" type="ORF">A2720_04705</name>
</gene>
<dbReference type="Pfam" id="PF14890">
    <property type="entry name" value="Intein_splicing"/>
    <property type="match status" value="1"/>
</dbReference>
<dbReference type="SUPFAM" id="SSF56719">
    <property type="entry name" value="Type II DNA topoisomerase"/>
    <property type="match status" value="2"/>
</dbReference>
<dbReference type="PROSITE" id="PS50818">
    <property type="entry name" value="INTEIN_C_TER"/>
    <property type="match status" value="1"/>
</dbReference>
<dbReference type="STRING" id="1817825.A2720_04705"/>
<dbReference type="InterPro" id="IPR006142">
    <property type="entry name" value="INTEIN"/>
</dbReference>
<dbReference type="PANTHER" id="PTHR43493">
    <property type="entry name" value="DNA GYRASE/TOPOISOMERASE SUBUNIT A"/>
    <property type="match status" value="1"/>
</dbReference>
<evidence type="ECO:0000313" key="17">
    <source>
        <dbReference type="EMBL" id="OGE80830.1"/>
    </source>
</evidence>
<evidence type="ECO:0000256" key="4">
    <source>
        <dbReference type="ARBA" id="ARBA00012895"/>
    </source>
</evidence>
<keyword evidence="11" id="KW-0413">Isomerase</keyword>
<dbReference type="NCBIfam" id="TIGR01443">
    <property type="entry name" value="intein_Cterm"/>
    <property type="match status" value="1"/>
</dbReference>
<dbReference type="EC" id="5.6.2.2" evidence="4"/>
<dbReference type="InterPro" id="IPR013758">
    <property type="entry name" value="Topo_IIA_A/C_ab"/>
</dbReference>
<comment type="similarity">
    <text evidence="3">Belongs to the type II topoisomerase GyrA/ParC subunit family.</text>
</comment>
<evidence type="ECO:0000256" key="8">
    <source>
        <dbReference type="ARBA" id="ARBA00023000"/>
    </source>
</evidence>
<evidence type="ECO:0000256" key="6">
    <source>
        <dbReference type="ARBA" id="ARBA00022813"/>
    </source>
</evidence>
<dbReference type="GO" id="GO:0005524">
    <property type="term" value="F:ATP binding"/>
    <property type="evidence" value="ECO:0007669"/>
    <property type="project" value="UniProtKB-KW"/>
</dbReference>
<keyword evidence="10 14" id="KW-0238">DNA-binding</keyword>
<dbReference type="InterPro" id="IPR036844">
    <property type="entry name" value="Hint_dom_sf"/>
</dbReference>
<evidence type="ECO:0000259" key="16">
    <source>
        <dbReference type="PROSITE" id="PS52040"/>
    </source>
</evidence>
<evidence type="ECO:0000256" key="1">
    <source>
        <dbReference type="ARBA" id="ARBA00000185"/>
    </source>
</evidence>
<dbReference type="AlphaFoldDB" id="A0A1F5NU22"/>
<keyword evidence="7" id="KW-0067">ATP-binding</keyword>
<dbReference type="InterPro" id="IPR003586">
    <property type="entry name" value="Hint_dom_C"/>
</dbReference>
<evidence type="ECO:0000256" key="11">
    <source>
        <dbReference type="ARBA" id="ARBA00023235"/>
    </source>
</evidence>
<dbReference type="CDD" id="cd00187">
    <property type="entry name" value="TOP4c"/>
    <property type="match status" value="1"/>
</dbReference>
<comment type="caution">
    <text evidence="17">The sequence shown here is derived from an EMBL/GenBank/DDBJ whole genome shotgun (WGS) entry which is preliminary data.</text>
</comment>
<dbReference type="SUPFAM" id="SSF51294">
    <property type="entry name" value="Hedgehog/intein (Hint) domain"/>
    <property type="match status" value="1"/>
</dbReference>
<dbReference type="FunFam" id="3.30.1360.40:FF:000002">
    <property type="entry name" value="DNA gyrase subunit A"/>
    <property type="match status" value="1"/>
</dbReference>
<dbReference type="FunFam" id="2.120.10.90:FF:000005">
    <property type="entry name" value="DNA topoisomerase 4 subunit A"/>
    <property type="match status" value="1"/>
</dbReference>
<dbReference type="GO" id="GO:0003918">
    <property type="term" value="F:DNA topoisomerase type II (double strand cut, ATP-hydrolyzing) activity"/>
    <property type="evidence" value="ECO:0007669"/>
    <property type="project" value="UniProtKB-EC"/>
</dbReference>
<evidence type="ECO:0000256" key="12">
    <source>
        <dbReference type="ARBA" id="ARBA00026190"/>
    </source>
</evidence>
<dbReference type="SMART" id="SM00306">
    <property type="entry name" value="HintN"/>
    <property type="match status" value="1"/>
</dbReference>
<dbReference type="InterPro" id="IPR035516">
    <property type="entry name" value="Gyrase/topoIV_suA_C"/>
</dbReference>
<comment type="function">
    <text evidence="2">A type II topoisomerase that negatively supercoils closed circular double-stranded (ds) DNA in an ATP-dependent manner to modulate DNA topology and maintain chromosomes in an underwound state. Negative supercoiling favors strand separation, and DNA replication, transcription, recombination and repair, all of which involve strand separation. Also able to catalyze the interconversion of other topological isomers of dsDNA rings, including catenanes and knotted rings. Type II topoisomerases break and join 2 DNA strands simultaneously in an ATP-dependent manner.</text>
</comment>
<dbReference type="Proteomes" id="UP000178892">
    <property type="component" value="Unassembled WGS sequence"/>
</dbReference>
<dbReference type="Gene3D" id="3.30.1360.40">
    <property type="match status" value="1"/>
</dbReference>
<dbReference type="PRINTS" id="PR00379">
    <property type="entry name" value="INTEIN"/>
</dbReference>
<dbReference type="GO" id="GO:0003677">
    <property type="term" value="F:DNA binding"/>
    <property type="evidence" value="ECO:0007669"/>
    <property type="project" value="UniProtKB-UniRule"/>
</dbReference>
<evidence type="ECO:0000313" key="18">
    <source>
        <dbReference type="Proteomes" id="UP000178892"/>
    </source>
</evidence>
<keyword evidence="6" id="KW-0068">Autocatalytic cleavage</keyword>
<dbReference type="InterPro" id="IPR013760">
    <property type="entry name" value="Topo_IIA-like_dom_sf"/>
</dbReference>
<dbReference type="GO" id="GO:0006265">
    <property type="term" value="P:DNA topological change"/>
    <property type="evidence" value="ECO:0007669"/>
    <property type="project" value="InterPro"/>
</dbReference>